<evidence type="ECO:0000259" key="5">
    <source>
        <dbReference type="PROSITE" id="PS50865"/>
    </source>
</evidence>
<proteinExistence type="predicted"/>
<dbReference type="SUPFAM" id="SSF144232">
    <property type="entry name" value="HIT/MYND zinc finger-like"/>
    <property type="match status" value="1"/>
</dbReference>
<dbReference type="GO" id="GO:0008270">
    <property type="term" value="F:zinc ion binding"/>
    <property type="evidence" value="ECO:0007669"/>
    <property type="project" value="UniProtKB-KW"/>
</dbReference>
<evidence type="ECO:0000256" key="2">
    <source>
        <dbReference type="ARBA" id="ARBA00022771"/>
    </source>
</evidence>
<evidence type="ECO:0000313" key="7">
    <source>
        <dbReference type="Proteomes" id="UP001224775"/>
    </source>
</evidence>
<accession>A0AAD9DCZ7</accession>
<evidence type="ECO:0000256" key="1">
    <source>
        <dbReference type="ARBA" id="ARBA00022723"/>
    </source>
</evidence>
<protein>
    <recommendedName>
        <fullName evidence="5">MYND-type domain-containing protein</fullName>
    </recommendedName>
</protein>
<comment type="caution">
    <text evidence="6">The sequence shown here is derived from an EMBL/GenBank/DDBJ whole genome shotgun (WGS) entry which is preliminary data.</text>
</comment>
<keyword evidence="2 4" id="KW-0863">Zinc-finger</keyword>
<dbReference type="EMBL" id="JATAAI010000010">
    <property type="protein sequence ID" value="KAK1743081.1"/>
    <property type="molecule type" value="Genomic_DNA"/>
</dbReference>
<dbReference type="InterPro" id="IPR002893">
    <property type="entry name" value="Znf_MYND"/>
</dbReference>
<organism evidence="6 7">
    <name type="scientific">Skeletonema marinoi</name>
    <dbReference type="NCBI Taxonomy" id="267567"/>
    <lineage>
        <taxon>Eukaryota</taxon>
        <taxon>Sar</taxon>
        <taxon>Stramenopiles</taxon>
        <taxon>Ochrophyta</taxon>
        <taxon>Bacillariophyta</taxon>
        <taxon>Coscinodiscophyceae</taxon>
        <taxon>Thalassiosirophycidae</taxon>
        <taxon>Thalassiosirales</taxon>
        <taxon>Skeletonemataceae</taxon>
        <taxon>Skeletonema</taxon>
        <taxon>Skeletonema marinoi-dohrnii complex</taxon>
    </lineage>
</organism>
<feature type="domain" description="MYND-type" evidence="5">
    <location>
        <begin position="252"/>
        <end position="290"/>
    </location>
</feature>
<name>A0AAD9DCZ7_9STRA</name>
<evidence type="ECO:0000256" key="4">
    <source>
        <dbReference type="PROSITE-ProRule" id="PRU00134"/>
    </source>
</evidence>
<dbReference type="PROSITE" id="PS50865">
    <property type="entry name" value="ZF_MYND_2"/>
    <property type="match status" value="1"/>
</dbReference>
<dbReference type="Proteomes" id="UP001224775">
    <property type="component" value="Unassembled WGS sequence"/>
</dbReference>
<reference evidence="6" key="1">
    <citation type="submission" date="2023-06" db="EMBL/GenBank/DDBJ databases">
        <title>Survivors Of The Sea: Transcriptome response of Skeletonema marinoi to long-term dormancy.</title>
        <authorList>
            <person name="Pinder M.I.M."/>
            <person name="Kourtchenko O."/>
            <person name="Robertson E.K."/>
            <person name="Larsson T."/>
            <person name="Maumus F."/>
            <person name="Osuna-Cruz C.M."/>
            <person name="Vancaester E."/>
            <person name="Stenow R."/>
            <person name="Vandepoele K."/>
            <person name="Ploug H."/>
            <person name="Bruchert V."/>
            <person name="Godhe A."/>
            <person name="Topel M."/>
        </authorList>
    </citation>
    <scope>NUCLEOTIDE SEQUENCE</scope>
    <source>
        <strain evidence="6">R05AC</strain>
    </source>
</reference>
<gene>
    <name evidence="6" type="ORF">QTG54_006678</name>
</gene>
<dbReference type="Gene3D" id="6.10.140.2220">
    <property type="match status" value="1"/>
</dbReference>
<keyword evidence="1" id="KW-0479">Metal-binding</keyword>
<keyword evidence="3" id="KW-0862">Zinc</keyword>
<sequence length="308" mass="34802">MSGSVNFSPPNNPPQSYMFCGRCDDHFLVCSCEGVEYGSDYIFKNLPPPPPNLTPLERLRRFSDLVSVSPTMKVFAAHMWHQNEAPALIDALNETQTQNQLTRMVDEYIEMIRTQPEDLSLTQMAKIVGGPPLEEKSASVQIEMIAREARAAIASFIACDWPTVTKAGILLIHNAYQVSDPQKYPIDDPNLSTIYSKGVDCLKAILDMGYSNTHFGWRLAMEPDRQPQGTNSPIQSATRRDYFLRYYNSTHCQFCGKEGDALRICSACRSVKYCNVECQKKHRKFHKQVCRQTEEELRTTGTGGLELD</sequence>
<evidence type="ECO:0000313" key="6">
    <source>
        <dbReference type="EMBL" id="KAK1743081.1"/>
    </source>
</evidence>
<evidence type="ECO:0000256" key="3">
    <source>
        <dbReference type="ARBA" id="ARBA00022833"/>
    </source>
</evidence>
<dbReference type="Pfam" id="PF01753">
    <property type="entry name" value="zf-MYND"/>
    <property type="match status" value="1"/>
</dbReference>
<dbReference type="AlphaFoldDB" id="A0AAD9DCZ7"/>
<keyword evidence="7" id="KW-1185">Reference proteome</keyword>